<protein>
    <submittedName>
        <fullName evidence="2">NAD(P)-dependent alcohol dehydrogenase</fullName>
    </submittedName>
</protein>
<dbReference type="InterPro" id="IPR020843">
    <property type="entry name" value="ER"/>
</dbReference>
<dbReference type="InterPro" id="IPR052733">
    <property type="entry name" value="Chloroplast_QOR"/>
</dbReference>
<gene>
    <name evidence="2" type="ORF">ACFOS1_06030</name>
</gene>
<reference evidence="3" key="1">
    <citation type="journal article" date="2019" name="Int. J. Syst. Evol. Microbiol.">
        <title>The Global Catalogue of Microorganisms (GCM) 10K type strain sequencing project: providing services to taxonomists for standard genome sequencing and annotation.</title>
        <authorList>
            <consortium name="The Broad Institute Genomics Platform"/>
            <consortium name="The Broad Institute Genome Sequencing Center for Infectious Disease"/>
            <person name="Wu L."/>
            <person name="Ma J."/>
        </authorList>
    </citation>
    <scope>NUCLEOTIDE SEQUENCE [LARGE SCALE GENOMIC DNA]</scope>
    <source>
        <strain evidence="3">CECT 9128</strain>
    </source>
</reference>
<dbReference type="PANTHER" id="PTHR44013:SF1">
    <property type="entry name" value="ZINC-TYPE ALCOHOL DEHYDROGENASE-LIKE PROTEIN C16A3.02C"/>
    <property type="match status" value="1"/>
</dbReference>
<name>A0ABV8H4Y8_9FLAO</name>
<proteinExistence type="predicted"/>
<sequence length="315" mass="34237">MKAIAYNQFGTSEVLHIVEQSKPSVKNDQVLIKVKTFSINSMDWKIRKGEMKLMSGSKFPKHTGADFAGIVEEVGSGVNHLKKGDEVFGVVKNLMKEGASAEYVAVSASLVWKKPAAISFAQAASIPVVGTAALSALEKMGNITPQSSILVNGATGGFGMFLLQLLQQKNANISAVASTKGLAFAKKWGANKVIDYSKENVFSKQTKYDVVIDLSGKMSYKNGKKLLKNRGSFLNVTPQPIQIIASLFNNLFTSKKHIVVLSNPSTKQTEKLIKAVNEGLQIEVNKVFPFNQFKEAYKYAEKGGVIGKVVVEINE</sequence>
<dbReference type="InterPro" id="IPR011032">
    <property type="entry name" value="GroES-like_sf"/>
</dbReference>
<dbReference type="SUPFAM" id="SSF50129">
    <property type="entry name" value="GroES-like"/>
    <property type="match status" value="1"/>
</dbReference>
<comment type="caution">
    <text evidence="2">The sequence shown here is derived from an EMBL/GenBank/DDBJ whole genome shotgun (WGS) entry which is preliminary data.</text>
</comment>
<dbReference type="RefSeq" id="WP_290235316.1">
    <property type="nucleotide sequence ID" value="NZ_JAUFPZ010000002.1"/>
</dbReference>
<dbReference type="Pfam" id="PF13602">
    <property type="entry name" value="ADH_zinc_N_2"/>
    <property type="match status" value="1"/>
</dbReference>
<dbReference type="Pfam" id="PF08240">
    <property type="entry name" value="ADH_N"/>
    <property type="match status" value="1"/>
</dbReference>
<dbReference type="CDD" id="cd08267">
    <property type="entry name" value="MDR1"/>
    <property type="match status" value="1"/>
</dbReference>
<dbReference type="EMBL" id="JBHSAS010000006">
    <property type="protein sequence ID" value="MFC4026955.1"/>
    <property type="molecule type" value="Genomic_DNA"/>
</dbReference>
<dbReference type="Gene3D" id="3.90.180.10">
    <property type="entry name" value="Medium-chain alcohol dehydrogenases, catalytic domain"/>
    <property type="match status" value="1"/>
</dbReference>
<evidence type="ECO:0000313" key="3">
    <source>
        <dbReference type="Proteomes" id="UP001595793"/>
    </source>
</evidence>
<dbReference type="Proteomes" id="UP001595793">
    <property type="component" value="Unassembled WGS sequence"/>
</dbReference>
<dbReference type="PANTHER" id="PTHR44013">
    <property type="entry name" value="ZINC-TYPE ALCOHOL DEHYDROGENASE-LIKE PROTEIN C16A3.02C"/>
    <property type="match status" value="1"/>
</dbReference>
<evidence type="ECO:0000259" key="1">
    <source>
        <dbReference type="SMART" id="SM00829"/>
    </source>
</evidence>
<organism evidence="2 3">
    <name type="scientific">Zunongwangia endophytica</name>
    <dbReference type="NCBI Taxonomy" id="1808945"/>
    <lineage>
        <taxon>Bacteria</taxon>
        <taxon>Pseudomonadati</taxon>
        <taxon>Bacteroidota</taxon>
        <taxon>Flavobacteriia</taxon>
        <taxon>Flavobacteriales</taxon>
        <taxon>Flavobacteriaceae</taxon>
        <taxon>Zunongwangia</taxon>
    </lineage>
</organism>
<dbReference type="InterPro" id="IPR036291">
    <property type="entry name" value="NAD(P)-bd_dom_sf"/>
</dbReference>
<dbReference type="Gene3D" id="3.40.50.720">
    <property type="entry name" value="NAD(P)-binding Rossmann-like Domain"/>
    <property type="match status" value="1"/>
</dbReference>
<keyword evidence="3" id="KW-1185">Reference proteome</keyword>
<accession>A0ABV8H4Y8</accession>
<dbReference type="SMART" id="SM00829">
    <property type="entry name" value="PKS_ER"/>
    <property type="match status" value="1"/>
</dbReference>
<feature type="domain" description="Enoyl reductase (ER)" evidence="1">
    <location>
        <begin position="10"/>
        <end position="311"/>
    </location>
</feature>
<dbReference type="InterPro" id="IPR013154">
    <property type="entry name" value="ADH-like_N"/>
</dbReference>
<evidence type="ECO:0000313" key="2">
    <source>
        <dbReference type="EMBL" id="MFC4026955.1"/>
    </source>
</evidence>
<dbReference type="SUPFAM" id="SSF51735">
    <property type="entry name" value="NAD(P)-binding Rossmann-fold domains"/>
    <property type="match status" value="1"/>
</dbReference>